<comment type="caution">
    <text evidence="2">The sequence shown here is derived from an EMBL/GenBank/DDBJ whole genome shotgun (WGS) entry which is preliminary data.</text>
</comment>
<name>A0AAP5H354_PAEAM</name>
<dbReference type="GO" id="GO:0003677">
    <property type="term" value="F:DNA binding"/>
    <property type="evidence" value="ECO:0007669"/>
    <property type="project" value="InterPro"/>
</dbReference>
<dbReference type="EMBL" id="JAVDTR010000003">
    <property type="protein sequence ID" value="MDR6723076.1"/>
    <property type="molecule type" value="Genomic_DNA"/>
</dbReference>
<sequence>MQTNTIQAEILQYIQDHKLTQSEFSTRANINSGSFSRLINHNKPFSMSQLDGITKAMGLKEDYFYSQYVEECITLTAPDWRRLRPFLIRCAELGRLDCIELILSNLLDNTNYGSLLFIVAEELFHTQYKEAAKLLYESVSVIEKYQHSERLAQCQYRLFSLSLSDNLALNLRAATRFEPYANRLEETDQLEAVKHLAHVYVSLQEWHKVDTLSEEMYRLASIQYELSLHPKRKTLEYKKPVRPFYFYMLYARLLQAAAYEQYEDYEKAIEYAKLYANAEEWIYDSSEEAEVITIQFNEYSTANQLLYRLLAGNINILSDYVEYIASKPDEVFSGLCHIVKVANKFDINIDDILERFQEHIPYKTYNSAFGEYNKPIKAEEYASFLTELGKYYLHHRRSQGVDTLLEGLEFAENISSDSNTIKCLKVFSQHRDWEDEDKRKRFNRINYS</sequence>
<dbReference type="AlphaFoldDB" id="A0AAP5H354"/>
<evidence type="ECO:0000313" key="2">
    <source>
        <dbReference type="EMBL" id="MDR6723076.1"/>
    </source>
</evidence>
<evidence type="ECO:0000259" key="1">
    <source>
        <dbReference type="PROSITE" id="PS50943"/>
    </source>
</evidence>
<dbReference type="InterPro" id="IPR001387">
    <property type="entry name" value="Cro/C1-type_HTH"/>
</dbReference>
<protein>
    <submittedName>
        <fullName evidence="2">Transcriptional regulator with XRE-family HTH domain</fullName>
    </submittedName>
</protein>
<reference evidence="2" key="1">
    <citation type="submission" date="2023-07" db="EMBL/GenBank/DDBJ databases">
        <title>Sorghum-associated microbial communities from plants grown in Nebraska, USA.</title>
        <authorList>
            <person name="Schachtman D."/>
        </authorList>
    </citation>
    <scope>NUCLEOTIDE SEQUENCE</scope>
    <source>
        <strain evidence="2">BE80</strain>
    </source>
</reference>
<dbReference type="Proteomes" id="UP001254832">
    <property type="component" value="Unassembled WGS sequence"/>
</dbReference>
<dbReference type="RefSeq" id="WP_310137808.1">
    <property type="nucleotide sequence ID" value="NZ_JAVDTR010000003.1"/>
</dbReference>
<dbReference type="InterPro" id="IPR010982">
    <property type="entry name" value="Lambda_DNA-bd_dom_sf"/>
</dbReference>
<organism evidence="2 3">
    <name type="scientific">Paenibacillus amylolyticus</name>
    <dbReference type="NCBI Taxonomy" id="1451"/>
    <lineage>
        <taxon>Bacteria</taxon>
        <taxon>Bacillati</taxon>
        <taxon>Bacillota</taxon>
        <taxon>Bacilli</taxon>
        <taxon>Bacillales</taxon>
        <taxon>Paenibacillaceae</taxon>
        <taxon>Paenibacillus</taxon>
    </lineage>
</organism>
<accession>A0AAP5H354</accession>
<dbReference type="SUPFAM" id="SSF47413">
    <property type="entry name" value="lambda repressor-like DNA-binding domains"/>
    <property type="match status" value="1"/>
</dbReference>
<dbReference type="PROSITE" id="PS50943">
    <property type="entry name" value="HTH_CROC1"/>
    <property type="match status" value="1"/>
</dbReference>
<dbReference type="Gene3D" id="1.10.260.40">
    <property type="entry name" value="lambda repressor-like DNA-binding domains"/>
    <property type="match status" value="1"/>
</dbReference>
<feature type="domain" description="HTH cro/C1-type" evidence="1">
    <location>
        <begin position="10"/>
        <end position="64"/>
    </location>
</feature>
<gene>
    <name evidence="2" type="ORF">J2W91_001528</name>
</gene>
<evidence type="ECO:0000313" key="3">
    <source>
        <dbReference type="Proteomes" id="UP001254832"/>
    </source>
</evidence>
<proteinExistence type="predicted"/>